<evidence type="ECO:0000313" key="10">
    <source>
        <dbReference type="Proteomes" id="UP000816034"/>
    </source>
</evidence>
<dbReference type="InterPro" id="IPR000340">
    <property type="entry name" value="Dual-sp_phosphatase_cat-dom"/>
</dbReference>
<dbReference type="Pfam" id="PF01424">
    <property type="entry name" value="R3H"/>
    <property type="match status" value="1"/>
</dbReference>
<comment type="catalytic activity">
    <reaction evidence="4">
        <text>O-phospho-L-threonyl-[protein] + H2O = L-threonyl-[protein] + phosphate</text>
        <dbReference type="Rhea" id="RHEA:47004"/>
        <dbReference type="Rhea" id="RHEA-COMP:11060"/>
        <dbReference type="Rhea" id="RHEA-COMP:11605"/>
        <dbReference type="ChEBI" id="CHEBI:15377"/>
        <dbReference type="ChEBI" id="CHEBI:30013"/>
        <dbReference type="ChEBI" id="CHEBI:43474"/>
        <dbReference type="ChEBI" id="CHEBI:61977"/>
        <dbReference type="EC" id="3.1.3.16"/>
    </reaction>
</comment>
<dbReference type="FunFam" id="3.90.190.10:FF:000004">
    <property type="entry name" value="Protein phosphatase Slingshot homolog 2"/>
    <property type="match status" value="1"/>
</dbReference>
<dbReference type="PROSITE" id="PS00383">
    <property type="entry name" value="TYR_PHOSPHATASE_1"/>
    <property type="match status" value="1"/>
</dbReference>
<feature type="region of interest" description="Disordered" evidence="5">
    <location>
        <begin position="117"/>
        <end position="164"/>
    </location>
</feature>
<feature type="compositionally biased region" description="Low complexity" evidence="5">
    <location>
        <begin position="18"/>
        <end position="30"/>
    </location>
</feature>
<dbReference type="SMART" id="SM00195">
    <property type="entry name" value="DSPc"/>
    <property type="match status" value="1"/>
</dbReference>
<dbReference type="PROSITE" id="PS50056">
    <property type="entry name" value="TYR_PHOSPHATASE_2"/>
    <property type="match status" value="1"/>
</dbReference>
<name>A0AA88KMW9_NAELO</name>
<sequence length="629" mass="72868">MSSSELFSQAETNCMNESSSSPSSSPSSSSEPIVNGYNNSIQVSEEEQVLDQQALKLCEHALAGPITFHIHTCHVEPIPLHFNDINGMTCLEFYNQVMMKLEKEYQHSCCDPLERCESTSHNDSNESSINESSINESSSSNNNSNESSSRHSNTTTNESSSSSSFTTIPLYLKDICINDYIGDKPLREFLSESLLKIEQNVYDLQVLYQDHPPQSLELQLPLHVKNRNTQSIVDQIEQFISMPYDSSKPLHRTSQLSSYNFSTEMSVLDRKFIHAISSLYGIYHKSEGNAQQRFIKISKEATTQQTTKKKRKEPNFPSGMSTVIENFLYLGSGLDANDEIQIKKNQIDYILNVTKEWPIGKSIPSYIVYKRISLKDEREESIIPYFEQAFEFIEQALEQQKRILVHCVIGKSRSASFVLAFLMKHFNFNLKQAYDYLKERRELIRPNDGFIMQLMEYEYKLHQGQFTKVNIQMDHVSEMTTLKSIHIPQYLSTSLEWEFKETKQEKAIREKEMRKSKLSEEEEAELERTFLNDEKLNELLNECFPPSRCDEMTSSCNNFITLANNEQRRPLLKSQVQQFVKFVNTHPIVIKHHLFENANFMKFVHHRCAKWFISQCSSLHDLDDQEPTH</sequence>
<dbReference type="Proteomes" id="UP000816034">
    <property type="component" value="Unassembled WGS sequence"/>
</dbReference>
<dbReference type="Pfam" id="PF00782">
    <property type="entry name" value="DSPc"/>
    <property type="match status" value="1"/>
</dbReference>
<evidence type="ECO:0000259" key="7">
    <source>
        <dbReference type="PROSITE" id="PS50056"/>
    </source>
</evidence>
<evidence type="ECO:0000256" key="2">
    <source>
        <dbReference type="ARBA" id="ARBA00022801"/>
    </source>
</evidence>
<dbReference type="InterPro" id="IPR036867">
    <property type="entry name" value="R3H_dom_sf"/>
</dbReference>
<keyword evidence="3" id="KW-0904">Protein phosphatase</keyword>
<dbReference type="InterPro" id="IPR001374">
    <property type="entry name" value="R3H_dom"/>
</dbReference>
<feature type="compositionally biased region" description="Low complexity" evidence="5">
    <location>
        <begin position="125"/>
        <end position="164"/>
    </location>
</feature>
<dbReference type="GO" id="GO:0043409">
    <property type="term" value="P:negative regulation of MAPK cascade"/>
    <property type="evidence" value="ECO:0007669"/>
    <property type="project" value="TreeGrafter"/>
</dbReference>
<evidence type="ECO:0008006" key="11">
    <source>
        <dbReference type="Google" id="ProtNLM"/>
    </source>
</evidence>
<feature type="domain" description="Tyrosine specific protein phosphatases" evidence="7">
    <location>
        <begin position="384"/>
        <end position="441"/>
    </location>
</feature>
<comment type="caution">
    <text evidence="9">The sequence shown here is derived from an EMBL/GenBank/DDBJ whole genome shotgun (WGS) entry which is preliminary data.</text>
</comment>
<dbReference type="InterPro" id="IPR000387">
    <property type="entry name" value="Tyr_Pase_dom"/>
</dbReference>
<gene>
    <name evidence="9" type="ORF">C9374_000863</name>
</gene>
<keyword evidence="2" id="KW-0378">Hydrolase</keyword>
<evidence type="ECO:0000259" key="8">
    <source>
        <dbReference type="PROSITE" id="PS51061"/>
    </source>
</evidence>
<reference evidence="9 10" key="1">
    <citation type="journal article" date="2018" name="BMC Genomics">
        <title>The genome of Naegleria lovaniensis, the basis for a comparative approach to unravel pathogenicity factors of the human pathogenic amoeba N. fowleri.</title>
        <authorList>
            <person name="Liechti N."/>
            <person name="Schurch N."/>
            <person name="Bruggmann R."/>
            <person name="Wittwer M."/>
        </authorList>
    </citation>
    <scope>NUCLEOTIDE SEQUENCE [LARGE SCALE GENOMIC DNA]</scope>
    <source>
        <strain evidence="9 10">ATCC 30569</strain>
    </source>
</reference>
<dbReference type="GO" id="GO:0003676">
    <property type="term" value="F:nucleic acid binding"/>
    <property type="evidence" value="ECO:0007669"/>
    <property type="project" value="UniProtKB-UniRule"/>
</dbReference>
<dbReference type="CDD" id="cd14498">
    <property type="entry name" value="DSP"/>
    <property type="match status" value="1"/>
</dbReference>
<evidence type="ECO:0000259" key="6">
    <source>
        <dbReference type="PROSITE" id="PS50054"/>
    </source>
</evidence>
<feature type="region of interest" description="Disordered" evidence="5">
    <location>
        <begin position="1"/>
        <end position="36"/>
    </location>
</feature>
<feature type="compositionally biased region" description="Polar residues" evidence="5">
    <location>
        <begin position="1"/>
        <end position="17"/>
    </location>
</feature>
<dbReference type="Gene3D" id="3.90.190.10">
    <property type="entry name" value="Protein tyrosine phosphatase superfamily"/>
    <property type="match status" value="1"/>
</dbReference>
<comment type="similarity">
    <text evidence="1">Belongs to the protein-tyrosine phosphatase family. Non-receptor class dual specificity subfamily.</text>
</comment>
<dbReference type="SUPFAM" id="SSF82708">
    <property type="entry name" value="R3H domain"/>
    <property type="match status" value="1"/>
</dbReference>
<organism evidence="9 10">
    <name type="scientific">Naegleria lovaniensis</name>
    <name type="common">Amoeba</name>
    <dbReference type="NCBI Taxonomy" id="51637"/>
    <lineage>
        <taxon>Eukaryota</taxon>
        <taxon>Discoba</taxon>
        <taxon>Heterolobosea</taxon>
        <taxon>Tetramitia</taxon>
        <taxon>Eutetramitia</taxon>
        <taxon>Vahlkampfiidae</taxon>
        <taxon>Naegleria</taxon>
    </lineage>
</organism>
<evidence type="ECO:0000256" key="1">
    <source>
        <dbReference type="ARBA" id="ARBA00008601"/>
    </source>
</evidence>
<evidence type="ECO:0000256" key="5">
    <source>
        <dbReference type="SAM" id="MobiDB-lite"/>
    </source>
</evidence>
<dbReference type="AlphaFoldDB" id="A0AA88KMW9"/>
<accession>A0AA88KMW9</accession>
<dbReference type="GO" id="GO:0005737">
    <property type="term" value="C:cytoplasm"/>
    <property type="evidence" value="ECO:0007669"/>
    <property type="project" value="TreeGrafter"/>
</dbReference>
<dbReference type="InterPro" id="IPR029021">
    <property type="entry name" value="Prot-tyrosine_phosphatase-like"/>
</dbReference>
<dbReference type="GO" id="GO:0004722">
    <property type="term" value="F:protein serine/threonine phosphatase activity"/>
    <property type="evidence" value="ECO:0007669"/>
    <property type="project" value="UniProtKB-EC"/>
</dbReference>
<dbReference type="PROSITE" id="PS50054">
    <property type="entry name" value="TYR_PHOSPHATASE_DUAL"/>
    <property type="match status" value="1"/>
</dbReference>
<protein>
    <recommendedName>
        <fullName evidence="11">Dual specificity phosphatase</fullName>
    </recommendedName>
</protein>
<keyword evidence="10" id="KW-1185">Reference proteome</keyword>
<dbReference type="EMBL" id="PYSW02000011">
    <property type="protein sequence ID" value="KAG2388013.1"/>
    <property type="molecule type" value="Genomic_DNA"/>
</dbReference>
<evidence type="ECO:0000256" key="3">
    <source>
        <dbReference type="ARBA" id="ARBA00022912"/>
    </source>
</evidence>
<proteinExistence type="inferred from homology"/>
<dbReference type="RefSeq" id="XP_044552005.1">
    <property type="nucleotide sequence ID" value="XM_044698727.1"/>
</dbReference>
<dbReference type="Gene3D" id="3.30.1370.50">
    <property type="entry name" value="R3H-like domain"/>
    <property type="match status" value="1"/>
</dbReference>
<dbReference type="PROSITE" id="PS51061">
    <property type="entry name" value="R3H"/>
    <property type="match status" value="1"/>
</dbReference>
<dbReference type="SUPFAM" id="SSF52799">
    <property type="entry name" value="(Phosphotyrosine protein) phosphatases II"/>
    <property type="match status" value="1"/>
</dbReference>
<evidence type="ECO:0000313" key="9">
    <source>
        <dbReference type="EMBL" id="KAG2388013.1"/>
    </source>
</evidence>
<dbReference type="InterPro" id="IPR016130">
    <property type="entry name" value="Tyr_Pase_AS"/>
</dbReference>
<dbReference type="PANTHER" id="PTHR10159">
    <property type="entry name" value="DUAL SPECIFICITY PROTEIN PHOSPHATASE"/>
    <property type="match status" value="1"/>
</dbReference>
<dbReference type="GeneID" id="68093319"/>
<feature type="domain" description="Tyrosine-protein phosphatase" evidence="6">
    <location>
        <begin position="319"/>
        <end position="463"/>
    </location>
</feature>
<feature type="domain" description="R3H" evidence="8">
    <location>
        <begin position="226"/>
        <end position="301"/>
    </location>
</feature>
<evidence type="ECO:0000256" key="4">
    <source>
        <dbReference type="ARBA" id="ARBA00048336"/>
    </source>
</evidence>
<dbReference type="PANTHER" id="PTHR10159:SF519">
    <property type="entry name" value="DUAL SPECIFICITY PROTEIN PHOSPHATASE MPK3"/>
    <property type="match status" value="1"/>
</dbReference>
<dbReference type="InterPro" id="IPR020422">
    <property type="entry name" value="TYR_PHOSPHATASE_DUAL_dom"/>
</dbReference>